<dbReference type="SUPFAM" id="SSF55729">
    <property type="entry name" value="Acyl-CoA N-acyltransferases (Nat)"/>
    <property type="match status" value="1"/>
</dbReference>
<comment type="caution">
    <text evidence="2">The sequence shown here is derived from an EMBL/GenBank/DDBJ whole genome shotgun (WGS) entry which is preliminary data.</text>
</comment>
<gene>
    <name evidence="2" type="ORF">APR42_14995</name>
</gene>
<organism evidence="2 3">
    <name type="scientific">Salegentibacter mishustinae</name>
    <dbReference type="NCBI Taxonomy" id="270918"/>
    <lineage>
        <taxon>Bacteria</taxon>
        <taxon>Pseudomonadati</taxon>
        <taxon>Bacteroidota</taxon>
        <taxon>Flavobacteriia</taxon>
        <taxon>Flavobacteriales</taxon>
        <taxon>Flavobacteriaceae</taxon>
        <taxon>Salegentibacter</taxon>
    </lineage>
</organism>
<dbReference type="InterPro" id="IPR031165">
    <property type="entry name" value="GNAT_YJDJ"/>
</dbReference>
<dbReference type="Pfam" id="PF14542">
    <property type="entry name" value="Acetyltransf_CG"/>
    <property type="match status" value="1"/>
</dbReference>
<feature type="domain" description="N-acetyltransferase" evidence="1">
    <location>
        <begin position="9"/>
        <end position="95"/>
    </location>
</feature>
<evidence type="ECO:0000313" key="2">
    <source>
        <dbReference type="EMBL" id="KRG29743.1"/>
    </source>
</evidence>
<dbReference type="Gene3D" id="3.40.630.30">
    <property type="match status" value="1"/>
</dbReference>
<protein>
    <submittedName>
        <fullName evidence="2">Acetyltransferase</fullName>
    </submittedName>
</protein>
<keyword evidence="3" id="KW-1185">Reference proteome</keyword>
<dbReference type="AlphaFoldDB" id="A0A0Q9Z9S7"/>
<dbReference type="STRING" id="270918.APR42_14995"/>
<dbReference type="Proteomes" id="UP000051643">
    <property type="component" value="Unassembled WGS sequence"/>
</dbReference>
<evidence type="ECO:0000259" key="1">
    <source>
        <dbReference type="PROSITE" id="PS51729"/>
    </source>
</evidence>
<dbReference type="EMBL" id="LKTP01000004">
    <property type="protein sequence ID" value="KRG29743.1"/>
    <property type="molecule type" value="Genomic_DNA"/>
</dbReference>
<sequence length="100" mass="11918">MNAEEIIITDNEFLRQFETTIKEQLATIEYSQQERKIFLTKVFMPESLKEQGYMEVFIEAVLEEIKDRNTRVMPTSPDVAKFMRKNRRKYKDLLPVGINI</sequence>
<accession>A0A0Q9Z9S7</accession>
<dbReference type="RefSeq" id="WP_057481103.1">
    <property type="nucleotide sequence ID" value="NZ_BMWR01000009.1"/>
</dbReference>
<dbReference type="InterPro" id="IPR016181">
    <property type="entry name" value="Acyl_CoA_acyltransferase"/>
</dbReference>
<keyword evidence="2" id="KW-0808">Transferase</keyword>
<dbReference type="OrthoDB" id="1149100at2"/>
<name>A0A0Q9Z9S7_9FLAO</name>
<dbReference type="PROSITE" id="PS51729">
    <property type="entry name" value="GNAT_YJDJ"/>
    <property type="match status" value="1"/>
</dbReference>
<dbReference type="GO" id="GO:0016740">
    <property type="term" value="F:transferase activity"/>
    <property type="evidence" value="ECO:0007669"/>
    <property type="project" value="UniProtKB-KW"/>
</dbReference>
<evidence type="ECO:0000313" key="3">
    <source>
        <dbReference type="Proteomes" id="UP000051643"/>
    </source>
</evidence>
<reference evidence="2" key="1">
    <citation type="submission" date="2015-10" db="EMBL/GenBank/DDBJ databases">
        <title>Draft genome sequence of Salegentibacter mishustinae KCTC 12263.</title>
        <authorList>
            <person name="Lin W."/>
            <person name="Zheng Q."/>
        </authorList>
    </citation>
    <scope>NUCLEOTIDE SEQUENCE [LARGE SCALE GENOMIC DNA]</scope>
    <source>
        <strain evidence="2">KCTC 12263</strain>
    </source>
</reference>
<proteinExistence type="predicted"/>